<name>A0A1E1WQJ0_PECGO</name>
<dbReference type="Pfam" id="PF10245">
    <property type="entry name" value="MRP-S22"/>
    <property type="match status" value="1"/>
</dbReference>
<sequence length="379" mass="43736">MSIIFRKLVQNNTRNLVIRHNDAQVLVISCRKLSIVPSLYDGDKDPAPKFFSSNVQVLLKRLTRPDHTKVFRKTTNSGLSTLKTPKYKFLTSEELEAELARANEKADKLLQMPPVVKVQQPINDVLSQDPALLGYDKAKYLFTDISFGVDNAHRIIVERDPDGTLKACDHDLRKRLNQVYFPIKGRKIREPLMFADEEKFNSLLDRAEYEFILNRACIQYEPEEPKYQQITSITYQHVDMQKKFDLLRSTRHFGPLVFYLTWHQTMDELMLELLQTGTVREAVLLMALRQAIHGDLANGAAAQELTQQILPTPVQLTKPDRITEEDIQLDTRCMDCVAQYIKQNSAMKSQQELALQGFREYYQQLIDLNRGLRKAHGNA</sequence>
<dbReference type="GO" id="GO:0003735">
    <property type="term" value="F:structural constituent of ribosome"/>
    <property type="evidence" value="ECO:0007669"/>
    <property type="project" value="TreeGrafter"/>
</dbReference>
<dbReference type="InterPro" id="IPR019374">
    <property type="entry name" value="Ribosomal_mS22"/>
</dbReference>
<evidence type="ECO:0000313" key="1">
    <source>
        <dbReference type="EMBL" id="JAT89091.1"/>
    </source>
</evidence>
<organism evidence="1">
    <name type="scientific">Pectinophora gossypiella</name>
    <name type="common">Cotton pink bollworm</name>
    <name type="synonym">Depressaria gossypiella</name>
    <dbReference type="NCBI Taxonomy" id="13191"/>
    <lineage>
        <taxon>Eukaryota</taxon>
        <taxon>Metazoa</taxon>
        <taxon>Ecdysozoa</taxon>
        <taxon>Arthropoda</taxon>
        <taxon>Hexapoda</taxon>
        <taxon>Insecta</taxon>
        <taxon>Pterygota</taxon>
        <taxon>Neoptera</taxon>
        <taxon>Endopterygota</taxon>
        <taxon>Lepidoptera</taxon>
        <taxon>Glossata</taxon>
        <taxon>Ditrysia</taxon>
        <taxon>Gelechioidea</taxon>
        <taxon>Gelechiidae</taxon>
        <taxon>Apatetrinae</taxon>
        <taxon>Pectinophora</taxon>
    </lineage>
</organism>
<dbReference type="GO" id="GO:0005763">
    <property type="term" value="C:mitochondrial small ribosomal subunit"/>
    <property type="evidence" value="ECO:0007669"/>
    <property type="project" value="TreeGrafter"/>
</dbReference>
<dbReference type="PANTHER" id="PTHR13071:SF4">
    <property type="entry name" value="SMALL RIBOSOMAL SUBUNIT PROTEIN MS22"/>
    <property type="match status" value="1"/>
</dbReference>
<reference evidence="1" key="1">
    <citation type="submission" date="2015-09" db="EMBL/GenBank/DDBJ databases">
        <title>De novo assembly of Pectinophora gossypiella (Pink Bollworm) gut transcriptome.</title>
        <authorList>
            <person name="Tassone E.E."/>
        </authorList>
    </citation>
    <scope>NUCLEOTIDE SEQUENCE</scope>
</reference>
<accession>A0A1E1WQJ0</accession>
<dbReference type="EMBL" id="GDQN01001963">
    <property type="protein sequence ID" value="JAT89091.1"/>
    <property type="molecule type" value="Transcribed_RNA"/>
</dbReference>
<evidence type="ECO:0008006" key="2">
    <source>
        <dbReference type="Google" id="ProtNLM"/>
    </source>
</evidence>
<dbReference type="PANTHER" id="PTHR13071">
    <property type="entry name" value="MITOCHONDRIAL 28S RIBOSOMAL PROTEIN S22"/>
    <property type="match status" value="1"/>
</dbReference>
<proteinExistence type="predicted"/>
<dbReference type="OrthoDB" id="10052321at2759"/>
<gene>
    <name evidence="1" type="ORF">g.7872</name>
</gene>
<protein>
    <recommendedName>
        <fullName evidence="2">28S ribosomal protein S22, mitochondrial</fullName>
    </recommendedName>
</protein>
<dbReference type="AlphaFoldDB" id="A0A1E1WQJ0"/>